<keyword evidence="1 4" id="KW-1015">Disulfide bond</keyword>
<dbReference type="AlphaFoldDB" id="A0A210QAI8"/>
<feature type="site" description="Contributes to redox potential value" evidence="3">
    <location>
        <position position="34"/>
    </location>
</feature>
<keyword evidence="7" id="KW-1185">Reference proteome</keyword>
<dbReference type="OrthoDB" id="2121326at2759"/>
<dbReference type="InterPro" id="IPR036249">
    <property type="entry name" value="Thioredoxin-like_sf"/>
</dbReference>
<comment type="similarity">
    <text evidence="2">Belongs to the thioredoxin family.</text>
</comment>
<feature type="disulfide bond" description="Redox-active" evidence="4">
    <location>
        <begin position="32"/>
        <end position="35"/>
    </location>
</feature>
<dbReference type="NCBIfam" id="TIGR01068">
    <property type="entry name" value="thioredoxin"/>
    <property type="match status" value="1"/>
</dbReference>
<feature type="site" description="Contributes to redox potential value" evidence="3">
    <location>
        <position position="33"/>
    </location>
</feature>
<feature type="active site" description="Nucleophile" evidence="3">
    <location>
        <position position="32"/>
    </location>
</feature>
<organism evidence="6 7">
    <name type="scientific">Mizuhopecten yessoensis</name>
    <name type="common">Japanese scallop</name>
    <name type="synonym">Patinopecten yessoensis</name>
    <dbReference type="NCBI Taxonomy" id="6573"/>
    <lineage>
        <taxon>Eukaryota</taxon>
        <taxon>Metazoa</taxon>
        <taxon>Spiralia</taxon>
        <taxon>Lophotrochozoa</taxon>
        <taxon>Mollusca</taxon>
        <taxon>Bivalvia</taxon>
        <taxon>Autobranchia</taxon>
        <taxon>Pteriomorphia</taxon>
        <taxon>Pectinida</taxon>
        <taxon>Pectinoidea</taxon>
        <taxon>Pectinidae</taxon>
        <taxon>Mizuhopecten</taxon>
    </lineage>
</organism>
<dbReference type="PROSITE" id="PS00194">
    <property type="entry name" value="THIOREDOXIN_1"/>
    <property type="match status" value="1"/>
</dbReference>
<protein>
    <recommendedName>
        <fullName evidence="2">Thioredoxin</fullName>
    </recommendedName>
</protein>
<feature type="domain" description="Thioredoxin" evidence="5">
    <location>
        <begin position="1"/>
        <end position="105"/>
    </location>
</feature>
<reference evidence="6 7" key="1">
    <citation type="journal article" date="2017" name="Nat. Ecol. Evol.">
        <title>Scallop genome provides insights into evolution of bilaterian karyotype and development.</title>
        <authorList>
            <person name="Wang S."/>
            <person name="Zhang J."/>
            <person name="Jiao W."/>
            <person name="Li J."/>
            <person name="Xun X."/>
            <person name="Sun Y."/>
            <person name="Guo X."/>
            <person name="Huan P."/>
            <person name="Dong B."/>
            <person name="Zhang L."/>
            <person name="Hu X."/>
            <person name="Sun X."/>
            <person name="Wang J."/>
            <person name="Zhao C."/>
            <person name="Wang Y."/>
            <person name="Wang D."/>
            <person name="Huang X."/>
            <person name="Wang R."/>
            <person name="Lv J."/>
            <person name="Li Y."/>
            <person name="Zhang Z."/>
            <person name="Liu B."/>
            <person name="Lu W."/>
            <person name="Hui Y."/>
            <person name="Liang J."/>
            <person name="Zhou Z."/>
            <person name="Hou R."/>
            <person name="Li X."/>
            <person name="Liu Y."/>
            <person name="Li H."/>
            <person name="Ning X."/>
            <person name="Lin Y."/>
            <person name="Zhao L."/>
            <person name="Xing Q."/>
            <person name="Dou J."/>
            <person name="Li Y."/>
            <person name="Mao J."/>
            <person name="Guo H."/>
            <person name="Dou H."/>
            <person name="Li T."/>
            <person name="Mu C."/>
            <person name="Jiang W."/>
            <person name="Fu Q."/>
            <person name="Fu X."/>
            <person name="Miao Y."/>
            <person name="Liu J."/>
            <person name="Yu Q."/>
            <person name="Li R."/>
            <person name="Liao H."/>
            <person name="Li X."/>
            <person name="Kong Y."/>
            <person name="Jiang Z."/>
            <person name="Chourrout D."/>
            <person name="Li R."/>
            <person name="Bao Z."/>
        </authorList>
    </citation>
    <scope>NUCLEOTIDE SEQUENCE [LARGE SCALE GENOMIC DNA]</scope>
    <source>
        <strain evidence="6 7">PY_sf001</strain>
    </source>
</reference>
<dbReference type="PRINTS" id="PR00421">
    <property type="entry name" value="THIOREDOXIN"/>
</dbReference>
<sequence length="105" mass="11768">MYWLLKDVQHADFDAFLATDKLVVIDFYADWCGPCRMIAPQIQVLASENTDVSFGKVNVDDNTEVAESCKISAMPTFQFYKGKKKVEEVVGADIKKITDAVAKNK</sequence>
<feature type="active site" description="Nucleophile" evidence="3">
    <location>
        <position position="35"/>
    </location>
</feature>
<evidence type="ECO:0000256" key="1">
    <source>
        <dbReference type="ARBA" id="ARBA00023157"/>
    </source>
</evidence>
<dbReference type="PROSITE" id="PS51352">
    <property type="entry name" value="THIOREDOXIN_2"/>
    <property type="match status" value="1"/>
</dbReference>
<dbReference type="InterPro" id="IPR013766">
    <property type="entry name" value="Thioredoxin_domain"/>
</dbReference>
<dbReference type="Pfam" id="PF00085">
    <property type="entry name" value="Thioredoxin"/>
    <property type="match status" value="1"/>
</dbReference>
<gene>
    <name evidence="6" type="ORF">KP79_PYT09051</name>
</gene>
<dbReference type="SUPFAM" id="SSF52833">
    <property type="entry name" value="Thioredoxin-like"/>
    <property type="match status" value="1"/>
</dbReference>
<evidence type="ECO:0000256" key="3">
    <source>
        <dbReference type="PIRSR" id="PIRSR000077-1"/>
    </source>
</evidence>
<dbReference type="InterPro" id="IPR017937">
    <property type="entry name" value="Thioredoxin_CS"/>
</dbReference>
<dbReference type="InterPro" id="IPR005746">
    <property type="entry name" value="Thioredoxin"/>
</dbReference>
<dbReference type="EMBL" id="NEDP02004406">
    <property type="protein sequence ID" value="OWF45751.1"/>
    <property type="molecule type" value="Genomic_DNA"/>
</dbReference>
<proteinExistence type="inferred from homology"/>
<name>A0A210QAI8_MIZYE</name>
<comment type="caution">
    <text evidence="6">The sequence shown here is derived from an EMBL/GenBank/DDBJ whole genome shotgun (WGS) entry which is preliminary data.</text>
</comment>
<evidence type="ECO:0000313" key="7">
    <source>
        <dbReference type="Proteomes" id="UP000242188"/>
    </source>
</evidence>
<evidence type="ECO:0000259" key="5">
    <source>
        <dbReference type="PROSITE" id="PS51352"/>
    </source>
</evidence>
<accession>A0A210QAI8</accession>
<dbReference type="Proteomes" id="UP000242188">
    <property type="component" value="Unassembled WGS sequence"/>
</dbReference>
<evidence type="ECO:0000256" key="4">
    <source>
        <dbReference type="PIRSR" id="PIRSR000077-4"/>
    </source>
</evidence>
<dbReference type="PIRSF" id="PIRSF000077">
    <property type="entry name" value="Thioredoxin"/>
    <property type="match status" value="1"/>
</dbReference>
<evidence type="ECO:0000256" key="2">
    <source>
        <dbReference type="PIRNR" id="PIRNR000077"/>
    </source>
</evidence>
<dbReference type="Gene3D" id="3.40.30.10">
    <property type="entry name" value="Glutaredoxin"/>
    <property type="match status" value="1"/>
</dbReference>
<dbReference type="STRING" id="6573.A0A210QAI8"/>
<feature type="site" description="Deprotonates C-terminal active site Cys" evidence="3">
    <location>
        <position position="26"/>
    </location>
</feature>
<dbReference type="PANTHER" id="PTHR46115">
    <property type="entry name" value="THIOREDOXIN-LIKE PROTEIN 1"/>
    <property type="match status" value="1"/>
</dbReference>
<dbReference type="GO" id="GO:0015035">
    <property type="term" value="F:protein-disulfide reductase activity"/>
    <property type="evidence" value="ECO:0007669"/>
    <property type="project" value="InterPro"/>
</dbReference>
<evidence type="ECO:0000313" key="6">
    <source>
        <dbReference type="EMBL" id="OWF45751.1"/>
    </source>
</evidence>
<dbReference type="CDD" id="cd02947">
    <property type="entry name" value="TRX_family"/>
    <property type="match status" value="1"/>
</dbReference>
<dbReference type="FunFam" id="3.40.30.10:FF:000245">
    <property type="entry name" value="Thioredoxin"/>
    <property type="match status" value="1"/>
</dbReference>
<keyword evidence="4" id="KW-0676">Redox-active center</keyword>